<dbReference type="STRING" id="3694.A0A2K2CA43"/>
<accession>A0A2K2CA43</accession>
<evidence type="ECO:0000313" key="2">
    <source>
        <dbReference type="EMBL" id="PNT58905.1"/>
    </source>
</evidence>
<keyword evidence="1" id="KW-0812">Transmembrane</keyword>
<dbReference type="EMBL" id="CM009290">
    <property type="protein sequence ID" value="PNT58905.1"/>
    <property type="molecule type" value="Genomic_DNA"/>
</dbReference>
<dbReference type="PANTHER" id="PTHR34806:SF1">
    <property type="entry name" value="HIGH-AFFINITY NITRATE TRANSPORTER 3.1"/>
    <property type="match status" value="1"/>
</dbReference>
<proteinExistence type="predicted"/>
<dbReference type="Proteomes" id="UP000006729">
    <property type="component" value="Chromosome 1"/>
</dbReference>
<dbReference type="GO" id="GO:0015112">
    <property type="term" value="F:nitrate transmembrane transporter activity"/>
    <property type="evidence" value="ECO:0000318"/>
    <property type="project" value="GO_Central"/>
</dbReference>
<dbReference type="InterPro" id="IPR016605">
    <property type="entry name" value="Transptr_NO3_Nar2"/>
</dbReference>
<name>A0A2K2CA43_POPTR</name>
<dbReference type="InParanoid" id="A0A2K2CA43"/>
<sequence length="81" mass="9279">MPIGWVNAQSLIHAYAYNTDENEVVYGQTTDAHKTTNMFQVESITGRHMAMDICSICFSVFSVVSLFIFFYIEKRKSKTSQ</sequence>
<reference evidence="2 3" key="1">
    <citation type="journal article" date="2006" name="Science">
        <title>The genome of black cottonwood, Populus trichocarpa (Torr. &amp; Gray).</title>
        <authorList>
            <person name="Tuskan G.A."/>
            <person name="Difazio S."/>
            <person name="Jansson S."/>
            <person name="Bohlmann J."/>
            <person name="Grigoriev I."/>
            <person name="Hellsten U."/>
            <person name="Putnam N."/>
            <person name="Ralph S."/>
            <person name="Rombauts S."/>
            <person name="Salamov A."/>
            <person name="Schein J."/>
            <person name="Sterck L."/>
            <person name="Aerts A."/>
            <person name="Bhalerao R.R."/>
            <person name="Bhalerao R.P."/>
            <person name="Blaudez D."/>
            <person name="Boerjan W."/>
            <person name="Brun A."/>
            <person name="Brunner A."/>
            <person name="Busov V."/>
            <person name="Campbell M."/>
            <person name="Carlson J."/>
            <person name="Chalot M."/>
            <person name="Chapman J."/>
            <person name="Chen G.L."/>
            <person name="Cooper D."/>
            <person name="Coutinho P.M."/>
            <person name="Couturier J."/>
            <person name="Covert S."/>
            <person name="Cronk Q."/>
            <person name="Cunningham R."/>
            <person name="Davis J."/>
            <person name="Degroeve S."/>
            <person name="Dejardin A."/>
            <person name="Depamphilis C."/>
            <person name="Detter J."/>
            <person name="Dirks B."/>
            <person name="Dubchak I."/>
            <person name="Duplessis S."/>
            <person name="Ehlting J."/>
            <person name="Ellis B."/>
            <person name="Gendler K."/>
            <person name="Goodstein D."/>
            <person name="Gribskov M."/>
            <person name="Grimwood J."/>
            <person name="Groover A."/>
            <person name="Gunter L."/>
            <person name="Hamberger B."/>
            <person name="Heinze B."/>
            <person name="Helariutta Y."/>
            <person name="Henrissat B."/>
            <person name="Holligan D."/>
            <person name="Holt R."/>
            <person name="Huang W."/>
            <person name="Islam-Faridi N."/>
            <person name="Jones S."/>
            <person name="Jones-Rhoades M."/>
            <person name="Jorgensen R."/>
            <person name="Joshi C."/>
            <person name="Kangasjarvi J."/>
            <person name="Karlsson J."/>
            <person name="Kelleher C."/>
            <person name="Kirkpatrick R."/>
            <person name="Kirst M."/>
            <person name="Kohler A."/>
            <person name="Kalluri U."/>
            <person name="Larimer F."/>
            <person name="Leebens-Mack J."/>
            <person name="Leple J.C."/>
            <person name="Locascio P."/>
            <person name="Lou Y."/>
            <person name="Lucas S."/>
            <person name="Martin F."/>
            <person name="Montanini B."/>
            <person name="Napoli C."/>
            <person name="Nelson D.R."/>
            <person name="Nelson C."/>
            <person name="Nieminen K."/>
            <person name="Nilsson O."/>
            <person name="Pereda V."/>
            <person name="Peter G."/>
            <person name="Philippe R."/>
            <person name="Pilate G."/>
            <person name="Poliakov A."/>
            <person name="Razumovskaya J."/>
            <person name="Richardson P."/>
            <person name="Rinaldi C."/>
            <person name="Ritland K."/>
            <person name="Rouze P."/>
            <person name="Ryaboy D."/>
            <person name="Schmutz J."/>
            <person name="Schrader J."/>
            <person name="Segerman B."/>
            <person name="Shin H."/>
            <person name="Siddiqui A."/>
            <person name="Sterky F."/>
            <person name="Terry A."/>
            <person name="Tsai C.J."/>
            <person name="Uberbacher E."/>
            <person name="Unneberg P."/>
            <person name="Vahala J."/>
            <person name="Wall K."/>
            <person name="Wessler S."/>
            <person name="Yang G."/>
            <person name="Yin T."/>
            <person name="Douglas C."/>
            <person name="Marra M."/>
            <person name="Sandberg G."/>
            <person name="Van de Peer Y."/>
            <person name="Rokhsar D."/>
        </authorList>
    </citation>
    <scope>NUCLEOTIDE SEQUENCE [LARGE SCALE GENOMIC DNA]</scope>
    <source>
        <strain evidence="3">cv. Nisqually</strain>
    </source>
</reference>
<dbReference type="GO" id="GO:0010167">
    <property type="term" value="P:response to nitrate"/>
    <property type="evidence" value="ECO:0000318"/>
    <property type="project" value="GO_Central"/>
</dbReference>
<gene>
    <name evidence="2" type="ORF">POPTR_001G378200</name>
</gene>
<evidence type="ECO:0000256" key="1">
    <source>
        <dbReference type="SAM" id="Phobius"/>
    </source>
</evidence>
<keyword evidence="1" id="KW-0472">Membrane</keyword>
<feature type="transmembrane region" description="Helical" evidence="1">
    <location>
        <begin position="49"/>
        <end position="72"/>
    </location>
</feature>
<evidence type="ECO:0000313" key="3">
    <source>
        <dbReference type="Proteomes" id="UP000006729"/>
    </source>
</evidence>
<dbReference type="AlphaFoldDB" id="A0A2K2CA43"/>
<dbReference type="Pfam" id="PF16974">
    <property type="entry name" value="NAR2"/>
    <property type="match status" value="1"/>
</dbReference>
<keyword evidence="1" id="KW-1133">Transmembrane helix</keyword>
<keyword evidence="3" id="KW-1185">Reference proteome</keyword>
<dbReference type="PANTHER" id="PTHR34806">
    <property type="entry name" value="HIGH-AFFINITY NITRATE TRANSPORTER 3.2"/>
    <property type="match status" value="1"/>
</dbReference>
<protein>
    <submittedName>
        <fullName evidence="2">Uncharacterized protein</fullName>
    </submittedName>
</protein>
<organism evidence="2 3">
    <name type="scientific">Populus trichocarpa</name>
    <name type="common">Western balsam poplar</name>
    <name type="synonym">Populus balsamifera subsp. trichocarpa</name>
    <dbReference type="NCBI Taxonomy" id="3694"/>
    <lineage>
        <taxon>Eukaryota</taxon>
        <taxon>Viridiplantae</taxon>
        <taxon>Streptophyta</taxon>
        <taxon>Embryophyta</taxon>
        <taxon>Tracheophyta</taxon>
        <taxon>Spermatophyta</taxon>
        <taxon>Magnoliopsida</taxon>
        <taxon>eudicotyledons</taxon>
        <taxon>Gunneridae</taxon>
        <taxon>Pentapetalae</taxon>
        <taxon>rosids</taxon>
        <taxon>fabids</taxon>
        <taxon>Malpighiales</taxon>
        <taxon>Salicaceae</taxon>
        <taxon>Saliceae</taxon>
        <taxon>Populus</taxon>
    </lineage>
</organism>